<protein>
    <submittedName>
        <fullName evidence="5">Protein phosphatase 2C like domain containing 1</fullName>
    </submittedName>
</protein>
<gene>
    <name evidence="5" type="primary">PP2D1</name>
</gene>
<dbReference type="GeneTree" id="ENSGT00390000017863"/>
<accession>A0A8C7LXE0</accession>
<feature type="domain" description="PPM-type phosphatase" evidence="4">
    <location>
        <begin position="116"/>
        <end position="554"/>
    </location>
</feature>
<sequence length="576" mass="63424">MELVKWKMKGRHISVLICLCLYSHSLNNSHSSIPIEGLPGESFDSSPDTGSPYPSQHHALHHSGSNIHGNPSSNLEKGKSPFSVRVQCVDFVQLQRMAEYSVTTHKGSNPFIRAVAVCEEKNSTWKKNMEDVTIFHEGYGGKEGTSFFGVFDGFHGQISAVTASREMPVLVLEQLSKQDPLLSLEKDQVKLLSRFEALFQKDYNRPYPGQAQNIGLGLGPEQLENLTNMEQVNLAFTTAFWKMDRVLGLGKNETSKIRWSGCTALLCLIDSGLPSSDGKEQGTGQESNTPTPSQELQGGRILIANCGNVHAVLYKQGRGFRLTKDHSTSNPKERKRILQSGGAISVNKQHGLVEGLTEATRGLGHYGDRKLKKSVIPVPYSVSLPTDPSFQMLVLASSGLWEVLDEHAVAERALTVIELTQQKLIVKTLCLMQTVEDSSVSDSQSCIQSRPGSSIFDSEEPSSVKDEDNPPELDMPEPLGVQARDIQNAEETERHQSLVLQQESEVNVKGTMADSLKNLTLDYERLAADICRELVDTALVSGSRENISVMVILLHGLDVLRENTLKGELTKQTNTM</sequence>
<dbReference type="InterPro" id="IPR036457">
    <property type="entry name" value="PPM-type-like_dom_sf"/>
</dbReference>
<dbReference type="PANTHER" id="PTHR13832:SF837">
    <property type="entry name" value="PROTEIN PHOSPHATASE 2C-LIKE DOMAIN-CONTAINING PROTEIN 1"/>
    <property type="match status" value="1"/>
</dbReference>
<dbReference type="SUPFAM" id="SSF81606">
    <property type="entry name" value="PP2C-like"/>
    <property type="match status" value="1"/>
</dbReference>
<dbReference type="InterPro" id="IPR015655">
    <property type="entry name" value="PP2C"/>
</dbReference>
<evidence type="ECO:0000313" key="6">
    <source>
        <dbReference type="Proteomes" id="UP000694395"/>
    </source>
</evidence>
<organism evidence="5 6">
    <name type="scientific">Oncorhynchus mykiss</name>
    <name type="common">Rainbow trout</name>
    <name type="synonym">Salmo gairdneri</name>
    <dbReference type="NCBI Taxonomy" id="8022"/>
    <lineage>
        <taxon>Eukaryota</taxon>
        <taxon>Metazoa</taxon>
        <taxon>Chordata</taxon>
        <taxon>Craniata</taxon>
        <taxon>Vertebrata</taxon>
        <taxon>Euteleostomi</taxon>
        <taxon>Actinopterygii</taxon>
        <taxon>Neopterygii</taxon>
        <taxon>Teleostei</taxon>
        <taxon>Protacanthopterygii</taxon>
        <taxon>Salmoniformes</taxon>
        <taxon>Salmonidae</taxon>
        <taxon>Salmoninae</taxon>
        <taxon>Oncorhynchus</taxon>
    </lineage>
</organism>
<dbReference type="AlphaFoldDB" id="A0A8C7LXE0"/>
<dbReference type="SMART" id="SM00332">
    <property type="entry name" value="PP2Cc"/>
    <property type="match status" value="1"/>
</dbReference>
<evidence type="ECO:0000256" key="1">
    <source>
        <dbReference type="ARBA" id="ARBA00006702"/>
    </source>
</evidence>
<keyword evidence="6" id="KW-1185">Reference proteome</keyword>
<evidence type="ECO:0000259" key="4">
    <source>
        <dbReference type="PROSITE" id="PS51746"/>
    </source>
</evidence>
<keyword evidence="3" id="KW-0732">Signal</keyword>
<comment type="similarity">
    <text evidence="1">Belongs to the PP2C family.</text>
</comment>
<dbReference type="Proteomes" id="UP000694395">
    <property type="component" value="Chromosome 2"/>
</dbReference>
<proteinExistence type="inferred from homology"/>
<evidence type="ECO:0000256" key="3">
    <source>
        <dbReference type="SAM" id="SignalP"/>
    </source>
</evidence>
<evidence type="ECO:0000313" key="5">
    <source>
        <dbReference type="Ensembl" id="ENSOMYP00000005587.2"/>
    </source>
</evidence>
<dbReference type="Gene3D" id="3.60.40.10">
    <property type="entry name" value="PPM-type phosphatase domain"/>
    <property type="match status" value="1"/>
</dbReference>
<feature type="region of interest" description="Disordered" evidence="2">
    <location>
        <begin position="441"/>
        <end position="478"/>
    </location>
</feature>
<feature type="signal peptide" evidence="3">
    <location>
        <begin position="1"/>
        <end position="25"/>
    </location>
</feature>
<dbReference type="PANTHER" id="PTHR13832">
    <property type="entry name" value="PROTEIN PHOSPHATASE 2C"/>
    <property type="match status" value="1"/>
</dbReference>
<dbReference type="CDD" id="cd00143">
    <property type="entry name" value="PP2Cc"/>
    <property type="match status" value="1"/>
</dbReference>
<name>A0A8C7LXE0_ONCMY</name>
<dbReference type="PROSITE" id="PS51746">
    <property type="entry name" value="PPM_2"/>
    <property type="match status" value="1"/>
</dbReference>
<dbReference type="Pfam" id="PF00481">
    <property type="entry name" value="PP2C"/>
    <property type="match status" value="1"/>
</dbReference>
<reference evidence="5" key="1">
    <citation type="submission" date="2020-07" db="EMBL/GenBank/DDBJ databases">
        <title>A long reads based de novo assembly of the rainbow trout Arlee double haploid line genome.</title>
        <authorList>
            <person name="Gao G."/>
            <person name="Palti Y."/>
        </authorList>
    </citation>
    <scope>NUCLEOTIDE SEQUENCE [LARGE SCALE GENOMIC DNA]</scope>
</reference>
<feature type="compositionally biased region" description="Polar residues" evidence="2">
    <location>
        <begin position="282"/>
        <end position="295"/>
    </location>
</feature>
<reference evidence="5" key="3">
    <citation type="submission" date="2025-09" db="UniProtKB">
        <authorList>
            <consortium name="Ensembl"/>
        </authorList>
    </citation>
    <scope>IDENTIFICATION</scope>
</reference>
<feature type="compositionally biased region" description="Polar residues" evidence="2">
    <location>
        <begin position="43"/>
        <end position="54"/>
    </location>
</feature>
<feature type="region of interest" description="Disordered" evidence="2">
    <location>
        <begin position="38"/>
        <end position="76"/>
    </location>
</feature>
<evidence type="ECO:0000256" key="2">
    <source>
        <dbReference type="SAM" id="MobiDB-lite"/>
    </source>
</evidence>
<dbReference type="GO" id="GO:0004722">
    <property type="term" value="F:protein serine/threonine phosphatase activity"/>
    <property type="evidence" value="ECO:0007669"/>
    <property type="project" value="InterPro"/>
</dbReference>
<reference evidence="5" key="2">
    <citation type="submission" date="2025-08" db="UniProtKB">
        <authorList>
            <consortium name="Ensembl"/>
        </authorList>
    </citation>
    <scope>IDENTIFICATION</scope>
</reference>
<feature type="chain" id="PRO_5035471067" evidence="3">
    <location>
        <begin position="26"/>
        <end position="576"/>
    </location>
</feature>
<feature type="compositionally biased region" description="Polar residues" evidence="2">
    <location>
        <begin position="63"/>
        <end position="75"/>
    </location>
</feature>
<feature type="region of interest" description="Disordered" evidence="2">
    <location>
        <begin position="276"/>
        <end position="295"/>
    </location>
</feature>
<dbReference type="Ensembl" id="ENSOMYT00000006227.2">
    <property type="protein sequence ID" value="ENSOMYP00000005587.2"/>
    <property type="gene ID" value="ENSOMYG00000002864.2"/>
</dbReference>
<dbReference type="InterPro" id="IPR001932">
    <property type="entry name" value="PPM-type_phosphatase-like_dom"/>
</dbReference>